<comment type="similarity">
    <text evidence="1">Belongs to the oxygen-dependent FAD-linked oxidoreductase family.</text>
</comment>
<dbReference type="Proteomes" id="UP000008181">
    <property type="component" value="Chromosome 1"/>
</dbReference>
<dbReference type="OrthoDB" id="9983560at2759"/>
<dbReference type="PROSITE" id="PS51387">
    <property type="entry name" value="FAD_PCMH"/>
    <property type="match status" value="1"/>
</dbReference>
<dbReference type="InterPro" id="IPR012951">
    <property type="entry name" value="BBE"/>
</dbReference>
<dbReference type="HOGENOM" id="CLU_018354_4_2_1"/>
<evidence type="ECO:0000259" key="4">
    <source>
        <dbReference type="PROSITE" id="PS51387"/>
    </source>
</evidence>
<dbReference type="InterPro" id="IPR006094">
    <property type="entry name" value="Oxid_FAD_bind_N"/>
</dbReference>
<gene>
    <name evidence="5" type="ORF">THITE_2107714</name>
</gene>
<dbReference type="KEGG" id="ttt:THITE_2107714"/>
<feature type="chain" id="PRO_5003436693" description="FAD-binding PCMH-type domain-containing protein" evidence="3">
    <location>
        <begin position="25"/>
        <end position="582"/>
    </location>
</feature>
<dbReference type="eggNOG" id="ENOG502R8I5">
    <property type="taxonomic scope" value="Eukaryota"/>
</dbReference>
<dbReference type="Pfam" id="PF08031">
    <property type="entry name" value="BBE"/>
    <property type="match status" value="1"/>
</dbReference>
<evidence type="ECO:0000313" key="6">
    <source>
        <dbReference type="Proteomes" id="UP000008181"/>
    </source>
</evidence>
<dbReference type="GO" id="GO:0071949">
    <property type="term" value="F:FAD binding"/>
    <property type="evidence" value="ECO:0007669"/>
    <property type="project" value="InterPro"/>
</dbReference>
<dbReference type="InterPro" id="IPR016166">
    <property type="entry name" value="FAD-bd_PCMH"/>
</dbReference>
<dbReference type="PANTHER" id="PTHR13878:SF91">
    <property type="entry name" value="FAD BINDING DOMAIN PROTEIN (AFU_ORTHOLOGUE AFUA_6G12070)-RELATED"/>
    <property type="match status" value="1"/>
</dbReference>
<dbReference type="Gene3D" id="3.30.465.10">
    <property type="match status" value="2"/>
</dbReference>
<keyword evidence="3" id="KW-0732">Signal</keyword>
<keyword evidence="2" id="KW-0560">Oxidoreductase</keyword>
<dbReference type="InterPro" id="IPR036318">
    <property type="entry name" value="FAD-bd_PCMH-like_sf"/>
</dbReference>
<dbReference type="PANTHER" id="PTHR13878">
    <property type="entry name" value="GULONOLACTONE OXIDASE"/>
    <property type="match status" value="1"/>
</dbReference>
<proteinExistence type="inferred from homology"/>
<organism evidence="5 6">
    <name type="scientific">Thermothielavioides terrestris (strain ATCC 38088 / NRRL 8126)</name>
    <name type="common">Thielavia terrestris</name>
    <dbReference type="NCBI Taxonomy" id="578455"/>
    <lineage>
        <taxon>Eukaryota</taxon>
        <taxon>Fungi</taxon>
        <taxon>Dikarya</taxon>
        <taxon>Ascomycota</taxon>
        <taxon>Pezizomycotina</taxon>
        <taxon>Sordariomycetes</taxon>
        <taxon>Sordariomycetidae</taxon>
        <taxon>Sordariales</taxon>
        <taxon>Chaetomiaceae</taxon>
        <taxon>Thermothielavioides</taxon>
        <taxon>Thermothielavioides terrestris</taxon>
    </lineage>
</organism>
<accession>G2QUR5</accession>
<dbReference type="Pfam" id="PF01565">
    <property type="entry name" value="FAD_binding_4"/>
    <property type="match status" value="1"/>
</dbReference>
<dbReference type="InterPro" id="IPR050432">
    <property type="entry name" value="FAD-linked_Oxidoreductases_BP"/>
</dbReference>
<evidence type="ECO:0000256" key="2">
    <source>
        <dbReference type="ARBA" id="ARBA00023002"/>
    </source>
</evidence>
<dbReference type="SUPFAM" id="SSF56176">
    <property type="entry name" value="FAD-binding/transporter-associated domain-like"/>
    <property type="match status" value="1"/>
</dbReference>
<dbReference type="GO" id="GO:0016491">
    <property type="term" value="F:oxidoreductase activity"/>
    <property type="evidence" value="ECO:0007669"/>
    <property type="project" value="UniProtKB-KW"/>
</dbReference>
<evidence type="ECO:0000313" key="5">
    <source>
        <dbReference type="EMBL" id="AEO62910.1"/>
    </source>
</evidence>
<feature type="signal peptide" evidence="3">
    <location>
        <begin position="1"/>
        <end position="24"/>
    </location>
</feature>
<evidence type="ECO:0000256" key="1">
    <source>
        <dbReference type="ARBA" id="ARBA00005466"/>
    </source>
</evidence>
<dbReference type="InterPro" id="IPR016169">
    <property type="entry name" value="FAD-bd_PCMH_sub2"/>
</dbReference>
<reference evidence="5 6" key="1">
    <citation type="journal article" date="2011" name="Nat. Biotechnol.">
        <title>Comparative genomic analysis of the thermophilic biomass-degrading fungi Myceliophthora thermophila and Thielavia terrestris.</title>
        <authorList>
            <person name="Berka R.M."/>
            <person name="Grigoriev I.V."/>
            <person name="Otillar R."/>
            <person name="Salamov A."/>
            <person name="Grimwood J."/>
            <person name="Reid I."/>
            <person name="Ishmael N."/>
            <person name="John T."/>
            <person name="Darmond C."/>
            <person name="Moisan M.-C."/>
            <person name="Henrissat B."/>
            <person name="Coutinho P.M."/>
            <person name="Lombard V."/>
            <person name="Natvig D.O."/>
            <person name="Lindquist E."/>
            <person name="Schmutz J."/>
            <person name="Lucas S."/>
            <person name="Harris P."/>
            <person name="Powlowski J."/>
            <person name="Bellemare A."/>
            <person name="Taylor D."/>
            <person name="Butler G."/>
            <person name="de Vries R.P."/>
            <person name="Allijn I.E."/>
            <person name="van den Brink J."/>
            <person name="Ushinsky S."/>
            <person name="Storms R."/>
            <person name="Powell A.J."/>
            <person name="Paulsen I.T."/>
            <person name="Elbourne L.D.H."/>
            <person name="Baker S.E."/>
            <person name="Magnuson J."/>
            <person name="LaBoissiere S."/>
            <person name="Clutterbuck A.J."/>
            <person name="Martinez D."/>
            <person name="Wogulis M."/>
            <person name="de Leon A.L."/>
            <person name="Rey M.W."/>
            <person name="Tsang A."/>
        </authorList>
    </citation>
    <scope>NUCLEOTIDE SEQUENCE [LARGE SCALE GENOMIC DNA]</scope>
    <source>
        <strain evidence="6">ATCC 38088 / NRRL 8126</strain>
    </source>
</reference>
<dbReference type="GeneID" id="11521249"/>
<dbReference type="RefSeq" id="XP_003649246.1">
    <property type="nucleotide sequence ID" value="XM_003649198.1"/>
</dbReference>
<dbReference type="AlphaFoldDB" id="G2QUR5"/>
<sequence length="582" mass="61670">MEQKRIVVTALALLIGAFSSRAGASSSKCRYLPGDAKWPSAAAWAQLNHTVGGSLIAGRPLGRPCFEPGFDATECAAIKAEWTSLDTFLADPVNVMSPYWMNNSCNPFYGPSGACTLGNLAVYAIDVRNAQDAVAGVRFAQANNIRLTIKNTGHDFLGRSSGAGSLALWTHNIKDIAFFNYRGRDYAGPAARLGAGVQYSDLYPVASAHGLRVLGGSCPTVGVVGGFSQGGGHGPLSAKYGLGADQVLEWEVVTADGRHITASPSQNADLYWALRGGGAGNYAVVLSVTVKAYPDGPAAGAGFTFANEDENTYWAAVSAFLKHLLVLDTLDGYMSGFTLTAQQFALDFALLPDAEAADDVTGPLEPLFAELDALNVTLVSNRASLHPNFADWFDTWAKPIYYGTNDSVGGRLIPRAAVRDNLPALVAAFRDIAENSSAVGGSALNGVAVNVTEARVGSAAASGASAVLPAWREALFTLNFGIPLAEDASWETIRFGQRWINEKQDRLRAVTPGGGTYMSEATWDNPHWKEDYFGVNYEALRAVKAKYDPENLFWANAAVGSDASWEPAADGRLCSISGSTSH</sequence>
<name>G2QUR5_THETT</name>
<feature type="domain" description="FAD-binding PCMH-type" evidence="4">
    <location>
        <begin position="117"/>
        <end position="295"/>
    </location>
</feature>
<evidence type="ECO:0000256" key="3">
    <source>
        <dbReference type="SAM" id="SignalP"/>
    </source>
</evidence>
<dbReference type="EMBL" id="CP003009">
    <property type="protein sequence ID" value="AEO62910.1"/>
    <property type="molecule type" value="Genomic_DNA"/>
</dbReference>
<keyword evidence="6" id="KW-1185">Reference proteome</keyword>
<protein>
    <recommendedName>
        <fullName evidence="4">FAD-binding PCMH-type domain-containing protein</fullName>
    </recommendedName>
</protein>